<accession>A0A523UMM3</accession>
<evidence type="ECO:0000313" key="3">
    <source>
        <dbReference type="EMBL" id="TET43777.1"/>
    </source>
</evidence>
<sequence length="151" mass="17567">MMDKNALVGRCGLYCGACVIYRAERDDPEWQKRLAEHFKCPPEKVSCQGCGALTPNCWGNDCEMVKCLDERGYQFCYECSEYEAKTCDKFEEIWKRYSEEDSVDLRKNLSRIKEGKVEEWLKESEKLYTCPHCGKPITTGAKKCHHCKQQL</sequence>
<dbReference type="Pfam" id="PF12675">
    <property type="entry name" value="DUF3795"/>
    <property type="match status" value="1"/>
</dbReference>
<comment type="caution">
    <text evidence="3">The sequence shown here is derived from an EMBL/GenBank/DDBJ whole genome shotgun (WGS) entry which is preliminary data.</text>
</comment>
<dbReference type="InterPro" id="IPR024227">
    <property type="entry name" value="DUF3795"/>
</dbReference>
<dbReference type="EMBL" id="SOJN01000148">
    <property type="protein sequence ID" value="TET43777.1"/>
    <property type="molecule type" value="Genomic_DNA"/>
</dbReference>
<dbReference type="Proteomes" id="UP000315525">
    <property type="component" value="Unassembled WGS sequence"/>
</dbReference>
<keyword evidence="1" id="KW-0479">Metal-binding</keyword>
<gene>
    <name evidence="3" type="ORF">E3J62_12565</name>
</gene>
<dbReference type="GO" id="GO:0008270">
    <property type="term" value="F:zinc ion binding"/>
    <property type="evidence" value="ECO:0007669"/>
    <property type="project" value="InterPro"/>
</dbReference>
<evidence type="ECO:0000256" key="1">
    <source>
        <dbReference type="ARBA" id="ARBA00022723"/>
    </source>
</evidence>
<dbReference type="AlphaFoldDB" id="A0A523UMM3"/>
<dbReference type="GO" id="GO:0004222">
    <property type="term" value="F:metalloendopeptidase activity"/>
    <property type="evidence" value="ECO:0007669"/>
    <property type="project" value="InterPro"/>
</dbReference>
<dbReference type="PROSITE" id="PS51046">
    <property type="entry name" value="GON"/>
    <property type="match status" value="1"/>
</dbReference>
<evidence type="ECO:0000259" key="2">
    <source>
        <dbReference type="PROSITE" id="PS51046"/>
    </source>
</evidence>
<evidence type="ECO:0000313" key="4">
    <source>
        <dbReference type="Proteomes" id="UP000315525"/>
    </source>
</evidence>
<dbReference type="InterPro" id="IPR012314">
    <property type="entry name" value="Pept_M12B_GON-ADAMTSs"/>
</dbReference>
<feature type="domain" description="GON" evidence="2">
    <location>
        <begin position="1"/>
        <end position="31"/>
    </location>
</feature>
<reference evidence="3 4" key="1">
    <citation type="submission" date="2019-03" db="EMBL/GenBank/DDBJ databases">
        <title>Metabolic potential of uncultured bacteria and archaea associated with petroleum seepage in deep-sea sediments.</title>
        <authorList>
            <person name="Dong X."/>
            <person name="Hubert C."/>
        </authorList>
    </citation>
    <scope>NUCLEOTIDE SEQUENCE [LARGE SCALE GENOMIC DNA]</scope>
    <source>
        <strain evidence="3">E44_bin18</strain>
    </source>
</reference>
<organism evidence="3 4">
    <name type="scientific">candidate division TA06 bacterium</name>
    <dbReference type="NCBI Taxonomy" id="2250710"/>
    <lineage>
        <taxon>Bacteria</taxon>
        <taxon>Bacteria division TA06</taxon>
    </lineage>
</organism>
<name>A0A523UMM3_UNCT6</name>
<protein>
    <submittedName>
        <fullName evidence="3">DUF3795 domain-containing protein</fullName>
    </submittedName>
</protein>
<proteinExistence type="predicted"/>